<dbReference type="EMBL" id="ML119148">
    <property type="protein sequence ID" value="RPB09781.1"/>
    <property type="molecule type" value="Genomic_DNA"/>
</dbReference>
<gene>
    <name evidence="1" type="ORF">P167DRAFT_607650</name>
</gene>
<organism evidence="1 2">
    <name type="scientific">Morchella conica CCBAS932</name>
    <dbReference type="NCBI Taxonomy" id="1392247"/>
    <lineage>
        <taxon>Eukaryota</taxon>
        <taxon>Fungi</taxon>
        <taxon>Dikarya</taxon>
        <taxon>Ascomycota</taxon>
        <taxon>Pezizomycotina</taxon>
        <taxon>Pezizomycetes</taxon>
        <taxon>Pezizales</taxon>
        <taxon>Morchellaceae</taxon>
        <taxon>Morchella</taxon>
    </lineage>
</organism>
<proteinExistence type="predicted"/>
<dbReference type="InterPro" id="IPR032675">
    <property type="entry name" value="LRR_dom_sf"/>
</dbReference>
<dbReference type="AlphaFoldDB" id="A0A3N4KN52"/>
<name>A0A3N4KN52_9PEZI</name>
<keyword evidence="2" id="KW-1185">Reference proteome</keyword>
<dbReference type="Gene3D" id="3.80.10.10">
    <property type="entry name" value="Ribonuclease Inhibitor"/>
    <property type="match status" value="1"/>
</dbReference>
<accession>A0A3N4KN52</accession>
<evidence type="ECO:0000313" key="1">
    <source>
        <dbReference type="EMBL" id="RPB09781.1"/>
    </source>
</evidence>
<dbReference type="Proteomes" id="UP000277580">
    <property type="component" value="Unassembled WGS sequence"/>
</dbReference>
<sequence length="559" mass="61745">MFHLLPGEIVAEIISHASNSYIYPAMATSLGQFPNDQTLKSLATLCRVCKSFYAHAARLLYTAVTVKDLNSSLIESLATNASRVRSLAILENRNKQLFKHELRPYTPEELERWRKLEDAVECMENIESVIYEVGHLSPRLSAALSKRPILRHLTAQNTIPFVPGPPPTQSLSVYWLPHEAKELASLQSLIARSAKILRELHLSLTYVNEAEVPELLETVFPEPYGIPLSRLVLDMPSFTSPIAKTLVSSIDVSGLVYLSVCGIEGSGHLFNALTGRVKSLRGLTVMGSAESFIASFSGLEELYWRWDCEQTGDGQGTIDVSAVAHHGASLRKLDLETAHICTSDEVQTLTSACQKLESLHIGIDFTELEPIAASLAGLKSLQSLSINHNMNPDVLTLPLGPYYLHPCRFGKKTALQHELTLFYPFLPYIVDGIDAALGILLVAGVSCSDISIKGKVPPYFGIFDHTLTWGRAVPRVKRWVKNGRAKDDDDDESPGAFRGGNVGDRYKCEGVEGEWEMVDSFHFSDAEIQNLVGEGPLGKNRVPFCCARRVKKCRPSQDQ</sequence>
<protein>
    <recommendedName>
        <fullName evidence="3">F-box domain-containing protein</fullName>
    </recommendedName>
</protein>
<dbReference type="SUPFAM" id="SSF52047">
    <property type="entry name" value="RNI-like"/>
    <property type="match status" value="1"/>
</dbReference>
<dbReference type="InParanoid" id="A0A3N4KN52"/>
<evidence type="ECO:0008006" key="3">
    <source>
        <dbReference type="Google" id="ProtNLM"/>
    </source>
</evidence>
<reference evidence="1 2" key="1">
    <citation type="journal article" date="2018" name="Nat. Ecol. Evol.">
        <title>Pezizomycetes genomes reveal the molecular basis of ectomycorrhizal truffle lifestyle.</title>
        <authorList>
            <person name="Murat C."/>
            <person name="Payen T."/>
            <person name="Noel B."/>
            <person name="Kuo A."/>
            <person name="Morin E."/>
            <person name="Chen J."/>
            <person name="Kohler A."/>
            <person name="Krizsan K."/>
            <person name="Balestrini R."/>
            <person name="Da Silva C."/>
            <person name="Montanini B."/>
            <person name="Hainaut M."/>
            <person name="Levati E."/>
            <person name="Barry K.W."/>
            <person name="Belfiori B."/>
            <person name="Cichocki N."/>
            <person name="Clum A."/>
            <person name="Dockter R.B."/>
            <person name="Fauchery L."/>
            <person name="Guy J."/>
            <person name="Iotti M."/>
            <person name="Le Tacon F."/>
            <person name="Lindquist E.A."/>
            <person name="Lipzen A."/>
            <person name="Malagnac F."/>
            <person name="Mello A."/>
            <person name="Molinier V."/>
            <person name="Miyauchi S."/>
            <person name="Poulain J."/>
            <person name="Riccioni C."/>
            <person name="Rubini A."/>
            <person name="Sitrit Y."/>
            <person name="Splivallo R."/>
            <person name="Traeger S."/>
            <person name="Wang M."/>
            <person name="Zifcakova L."/>
            <person name="Wipf D."/>
            <person name="Zambonelli A."/>
            <person name="Paolocci F."/>
            <person name="Nowrousian M."/>
            <person name="Ottonello S."/>
            <person name="Baldrian P."/>
            <person name="Spatafora J.W."/>
            <person name="Henrissat B."/>
            <person name="Nagy L.G."/>
            <person name="Aury J.M."/>
            <person name="Wincker P."/>
            <person name="Grigoriev I.V."/>
            <person name="Bonfante P."/>
            <person name="Martin F.M."/>
        </authorList>
    </citation>
    <scope>NUCLEOTIDE SEQUENCE [LARGE SCALE GENOMIC DNA]</scope>
    <source>
        <strain evidence="1 2">CCBAS932</strain>
    </source>
</reference>
<evidence type="ECO:0000313" key="2">
    <source>
        <dbReference type="Proteomes" id="UP000277580"/>
    </source>
</evidence>
<dbReference type="OrthoDB" id="5361779at2759"/>